<evidence type="ECO:0000313" key="2">
    <source>
        <dbReference type="EMBL" id="GCE07082.1"/>
    </source>
</evidence>
<reference evidence="3" key="1">
    <citation type="submission" date="2018-12" db="EMBL/GenBank/DDBJ databases">
        <title>Tengunoibacter tsumagoiensis gen. nov., sp. nov., Dictyobacter kobayashii sp. nov., D. alpinus sp. nov., and D. joshuensis sp. nov. and description of Dictyobacteraceae fam. nov. within the order Ktedonobacterales isolated from Tengu-no-mugimeshi.</title>
        <authorList>
            <person name="Wang C.M."/>
            <person name="Zheng Y."/>
            <person name="Sakai Y."/>
            <person name="Toyoda A."/>
            <person name="Minakuchi Y."/>
            <person name="Abe K."/>
            <person name="Yokota A."/>
            <person name="Yabe S."/>
        </authorList>
    </citation>
    <scope>NUCLEOTIDE SEQUENCE [LARGE SCALE GENOMIC DNA]</scope>
    <source>
        <strain evidence="3">S-27</strain>
    </source>
</reference>
<proteinExistence type="predicted"/>
<keyword evidence="3" id="KW-1185">Reference proteome</keyword>
<comment type="caution">
    <text evidence="2">The sequence shown here is derived from an EMBL/GenBank/DDBJ whole genome shotgun (WGS) entry which is preliminary data.</text>
</comment>
<dbReference type="RefSeq" id="WP_126598059.1">
    <property type="nucleotide sequence ID" value="NZ_BIFQ01000001.1"/>
</dbReference>
<evidence type="ECO:0000313" key="3">
    <source>
        <dbReference type="Proteomes" id="UP000287224"/>
    </source>
</evidence>
<organism evidence="2 3">
    <name type="scientific">Dictyobacter aurantiacus</name>
    <dbReference type="NCBI Taxonomy" id="1936993"/>
    <lineage>
        <taxon>Bacteria</taxon>
        <taxon>Bacillati</taxon>
        <taxon>Chloroflexota</taxon>
        <taxon>Ktedonobacteria</taxon>
        <taxon>Ktedonobacterales</taxon>
        <taxon>Dictyobacteraceae</taxon>
        <taxon>Dictyobacter</taxon>
    </lineage>
</organism>
<feature type="domain" description="DUF4037" evidence="1">
    <location>
        <begin position="140"/>
        <end position="238"/>
    </location>
</feature>
<evidence type="ECO:0000259" key="1">
    <source>
        <dbReference type="Pfam" id="PF13228"/>
    </source>
</evidence>
<dbReference type="InterPro" id="IPR025117">
    <property type="entry name" value="DUF4037"/>
</dbReference>
<dbReference type="AlphaFoldDB" id="A0A401ZJS0"/>
<dbReference type="OrthoDB" id="3030at2"/>
<protein>
    <recommendedName>
        <fullName evidence="1">DUF4037 domain-containing protein</fullName>
    </recommendedName>
</protein>
<dbReference type="Pfam" id="PF13228">
    <property type="entry name" value="DUF4037"/>
    <property type="match status" value="1"/>
</dbReference>
<name>A0A401ZJS0_9CHLR</name>
<accession>A0A401ZJS0</accession>
<sequence>MKGLELAESFFFHAVLPIIEREFPQLEDRYAAGLLGYGSDVLGHDDEWSRDHEWGPRCILWLDERDYVRYAERLNMVLNEQLPASFRDYATRFCFDEEAGCLVPAPSPEEGFHHVAITNVVRYLELQYGLTSLELTPSDWLCIPEQKLLELTRGRIFVDPVGDITAVREEFAYLPDDIWRYKLFYAWEKIKDYDVVGLCAARGDTLSARMMLYKVVEHVVRLTFLLNRAYCPGTMKWFSREFYALPRLAGEIGPRLESCLVLDDLGQSVLLLEEALSLLFEEQRSLEITRPCQLLPPSVYSRGQMSVSFADVQAALRESLPPELQDCDTPGAIDQWVTNDDLLLFPDNFRKFKPVYQDNEKIPRDDVGDLLL</sequence>
<gene>
    <name evidence="2" type="ORF">KDAU_44110</name>
</gene>
<dbReference type="EMBL" id="BIFQ01000001">
    <property type="protein sequence ID" value="GCE07082.1"/>
    <property type="molecule type" value="Genomic_DNA"/>
</dbReference>
<dbReference type="Proteomes" id="UP000287224">
    <property type="component" value="Unassembled WGS sequence"/>
</dbReference>